<dbReference type="OMA" id="CTLITVR"/>
<dbReference type="GeneID" id="4703487"/>
<evidence type="ECO:0000256" key="4">
    <source>
        <dbReference type="ARBA" id="ARBA00023136"/>
    </source>
</evidence>
<dbReference type="HOGENOM" id="CLU_033465_0_1_1"/>
<dbReference type="KEGG" id="act:ACLA_040680"/>
<comment type="subcellular location">
    <subcellularLocation>
        <location evidence="1">Membrane</location>
        <topology evidence="1">Multi-pass membrane protein</topology>
    </subcellularLocation>
</comment>
<feature type="transmembrane region" description="Helical" evidence="5">
    <location>
        <begin position="39"/>
        <end position="57"/>
    </location>
</feature>
<keyword evidence="4 5" id="KW-0472">Membrane</keyword>
<dbReference type="Proteomes" id="UP000006701">
    <property type="component" value="Unassembled WGS sequence"/>
</dbReference>
<keyword evidence="3 5" id="KW-1133">Transmembrane helix</keyword>
<evidence type="ECO:0000256" key="3">
    <source>
        <dbReference type="ARBA" id="ARBA00022989"/>
    </source>
</evidence>
<organism evidence="6 7">
    <name type="scientific">Aspergillus clavatus (strain ATCC 1007 / CBS 513.65 / DSM 816 / NCTC 3887 / NRRL 1 / QM 1276 / 107)</name>
    <dbReference type="NCBI Taxonomy" id="344612"/>
    <lineage>
        <taxon>Eukaryota</taxon>
        <taxon>Fungi</taxon>
        <taxon>Dikarya</taxon>
        <taxon>Ascomycota</taxon>
        <taxon>Pezizomycotina</taxon>
        <taxon>Eurotiomycetes</taxon>
        <taxon>Eurotiomycetidae</taxon>
        <taxon>Eurotiales</taxon>
        <taxon>Aspergillaceae</taxon>
        <taxon>Aspergillus</taxon>
        <taxon>Aspergillus subgen. Fumigati</taxon>
    </lineage>
</organism>
<dbReference type="VEuPathDB" id="FungiDB:ACLA_040680"/>
<feature type="transmembrane region" description="Helical" evidence="5">
    <location>
        <begin position="96"/>
        <end position="119"/>
    </location>
</feature>
<keyword evidence="7" id="KW-1185">Reference proteome</keyword>
<gene>
    <name evidence="6" type="ORF">ACLA_040680</name>
</gene>
<evidence type="ECO:0000313" key="6">
    <source>
        <dbReference type="EMBL" id="EAW09852.1"/>
    </source>
</evidence>
<proteinExistence type="predicted"/>
<feature type="transmembrane region" description="Helical" evidence="5">
    <location>
        <begin position="69"/>
        <end position="90"/>
    </location>
</feature>
<evidence type="ECO:0000256" key="1">
    <source>
        <dbReference type="ARBA" id="ARBA00004141"/>
    </source>
</evidence>
<feature type="transmembrane region" description="Helical" evidence="5">
    <location>
        <begin position="260"/>
        <end position="280"/>
    </location>
</feature>
<dbReference type="eggNOG" id="ENOG502RDNH">
    <property type="taxonomic scope" value="Eukaryota"/>
</dbReference>
<dbReference type="GO" id="GO:0016020">
    <property type="term" value="C:membrane"/>
    <property type="evidence" value="ECO:0007669"/>
    <property type="project" value="UniProtKB-SubCell"/>
</dbReference>
<dbReference type="OrthoDB" id="3358017at2759"/>
<evidence type="ECO:0000256" key="5">
    <source>
        <dbReference type="SAM" id="Phobius"/>
    </source>
</evidence>
<dbReference type="PANTHER" id="PTHR31465">
    <property type="entry name" value="PROTEIN RTA1-RELATED"/>
    <property type="match status" value="1"/>
</dbReference>
<dbReference type="EMBL" id="DS027056">
    <property type="protein sequence ID" value="EAW09852.1"/>
    <property type="molecule type" value="Genomic_DNA"/>
</dbReference>
<evidence type="ECO:0000313" key="7">
    <source>
        <dbReference type="Proteomes" id="UP000006701"/>
    </source>
</evidence>
<dbReference type="InterPro" id="IPR007568">
    <property type="entry name" value="RTA1"/>
</dbReference>
<keyword evidence="2 5" id="KW-0812">Transmembrane</keyword>
<accession>A1CL28</accession>
<dbReference type="PANTHER" id="PTHR31465:SF13">
    <property type="entry name" value="RTA1 DOMAIN PROTEIN-RELATED"/>
    <property type="match status" value="1"/>
</dbReference>
<name>A1CL28_ASPCL</name>
<dbReference type="RefSeq" id="XP_001271278.1">
    <property type="nucleotide sequence ID" value="XM_001271277.1"/>
</dbReference>
<reference evidence="6 7" key="1">
    <citation type="journal article" date="2008" name="PLoS Genet.">
        <title>Genomic islands in the pathogenic filamentous fungus Aspergillus fumigatus.</title>
        <authorList>
            <person name="Fedorova N.D."/>
            <person name="Khaldi N."/>
            <person name="Joardar V.S."/>
            <person name="Maiti R."/>
            <person name="Amedeo P."/>
            <person name="Anderson M.J."/>
            <person name="Crabtree J."/>
            <person name="Silva J.C."/>
            <person name="Badger J.H."/>
            <person name="Albarraq A."/>
            <person name="Angiuoli S."/>
            <person name="Bussey H."/>
            <person name="Bowyer P."/>
            <person name="Cotty P.J."/>
            <person name="Dyer P.S."/>
            <person name="Egan A."/>
            <person name="Galens K."/>
            <person name="Fraser-Liggett C.M."/>
            <person name="Haas B.J."/>
            <person name="Inman J.M."/>
            <person name="Kent R."/>
            <person name="Lemieux S."/>
            <person name="Malavazi I."/>
            <person name="Orvis J."/>
            <person name="Roemer T."/>
            <person name="Ronning C.M."/>
            <person name="Sundaram J.P."/>
            <person name="Sutton G."/>
            <person name="Turner G."/>
            <person name="Venter J.C."/>
            <person name="White O.R."/>
            <person name="Whitty B.R."/>
            <person name="Youngman P."/>
            <person name="Wolfe K.H."/>
            <person name="Goldman G.H."/>
            <person name="Wortman J.R."/>
            <person name="Jiang B."/>
            <person name="Denning D.W."/>
            <person name="Nierman W.C."/>
        </authorList>
    </citation>
    <scope>NUCLEOTIDE SEQUENCE [LARGE SCALE GENOMIC DNA]</scope>
    <source>
        <strain evidence="7">ATCC 1007 / CBS 513.65 / DSM 816 / NCTC 3887 / NRRL 1</strain>
    </source>
</reference>
<dbReference type="AlphaFoldDB" id="A1CL28"/>
<feature type="transmembrane region" description="Helical" evidence="5">
    <location>
        <begin position="139"/>
        <end position="162"/>
    </location>
</feature>
<dbReference type="Pfam" id="PF04479">
    <property type="entry name" value="RTA1"/>
    <property type="match status" value="1"/>
</dbReference>
<feature type="transmembrane region" description="Helical" evidence="5">
    <location>
        <begin position="213"/>
        <end position="233"/>
    </location>
</feature>
<feature type="transmembrane region" description="Helical" evidence="5">
    <location>
        <begin position="182"/>
        <end position="201"/>
    </location>
</feature>
<protein>
    <submittedName>
        <fullName evidence="6">RTA1 domain protein, putative</fullName>
    </submittedName>
</protein>
<sequence length="357" mass="39732">MLEARSAYGTIKPIQTYLVYSFDCGLEEGSFWYYAPNKGAPIAFAILFAASGLIHIYQCCKYRSWKVTGMLPWSALLFTAGFVMRAIGAWGQWDNLGIFIASTVLLLAGPPVYEGANFFTLGRILYYIPYHSPIHPGRVFTTFVAISVVIEVITANGAALLANTDNPISKQNTGKALLKAALILQIALMAGFVALASKFHYNCHRGGVLNGKVKRALCVLYGSCALITIRTIYRTVEYFTAASLNISNAADISPVLKDEWFFWVFEAAVMFTNTTLLNVFPPMRWLPRSNKVYLAQDGVTEIEGPGYDDYRPFLLTMFDPFDLVGLVTKRGKKEKFWDLQKVESHSSIKQPTSTTQV</sequence>
<evidence type="ECO:0000256" key="2">
    <source>
        <dbReference type="ARBA" id="ARBA00022692"/>
    </source>
</evidence>